<name>A0A1S3SUL0_SALSA</name>
<feature type="compositionally biased region" description="Polar residues" evidence="4">
    <location>
        <begin position="1724"/>
        <end position="1734"/>
    </location>
</feature>
<feature type="domain" description="SH3" evidence="5">
    <location>
        <begin position="2059"/>
        <end position="2126"/>
    </location>
</feature>
<keyword evidence="6" id="KW-1185">Reference proteome</keyword>
<evidence type="ECO:0000256" key="4">
    <source>
        <dbReference type="SAM" id="MobiDB-lite"/>
    </source>
</evidence>
<dbReference type="PANTHER" id="PTHR36866">
    <property type="entry name" value="CHROMOSOME 4 OPEN READING FRAME 50"/>
    <property type="match status" value="1"/>
</dbReference>
<feature type="compositionally biased region" description="Basic and acidic residues" evidence="4">
    <location>
        <begin position="255"/>
        <end position="264"/>
    </location>
</feature>
<feature type="compositionally biased region" description="Low complexity" evidence="4">
    <location>
        <begin position="1594"/>
        <end position="1604"/>
    </location>
</feature>
<dbReference type="InterPro" id="IPR001452">
    <property type="entry name" value="SH3_domain"/>
</dbReference>
<feature type="region of interest" description="Disordered" evidence="4">
    <location>
        <begin position="207"/>
        <end position="275"/>
    </location>
</feature>
<feature type="compositionally biased region" description="Polar residues" evidence="4">
    <location>
        <begin position="1570"/>
        <end position="1580"/>
    </location>
</feature>
<feature type="region of interest" description="Disordered" evidence="4">
    <location>
        <begin position="2126"/>
        <end position="2155"/>
    </location>
</feature>
<feature type="compositionally biased region" description="Low complexity" evidence="4">
    <location>
        <begin position="1765"/>
        <end position="1785"/>
    </location>
</feature>
<dbReference type="PROSITE" id="PS50002">
    <property type="entry name" value="SH3"/>
    <property type="match status" value="2"/>
</dbReference>
<evidence type="ECO:0000256" key="2">
    <source>
        <dbReference type="PROSITE-ProRule" id="PRU00192"/>
    </source>
</evidence>
<organism evidence="6 7">
    <name type="scientific">Salmo salar</name>
    <name type="common">Atlantic salmon</name>
    <dbReference type="NCBI Taxonomy" id="8030"/>
    <lineage>
        <taxon>Eukaryota</taxon>
        <taxon>Metazoa</taxon>
        <taxon>Chordata</taxon>
        <taxon>Craniata</taxon>
        <taxon>Vertebrata</taxon>
        <taxon>Euteleostomi</taxon>
        <taxon>Actinopterygii</taxon>
        <taxon>Neopterygii</taxon>
        <taxon>Teleostei</taxon>
        <taxon>Protacanthopterygii</taxon>
        <taxon>Salmoniformes</taxon>
        <taxon>Salmonidae</taxon>
        <taxon>Salmoninae</taxon>
        <taxon>Salmo</taxon>
    </lineage>
</organism>
<gene>
    <name evidence="7" type="primary">LOC106611898</name>
</gene>
<evidence type="ECO:0000256" key="1">
    <source>
        <dbReference type="ARBA" id="ARBA00022443"/>
    </source>
</evidence>
<dbReference type="Gene3D" id="6.10.250.3110">
    <property type="match status" value="1"/>
</dbReference>
<dbReference type="Gene3D" id="1.20.5.400">
    <property type="match status" value="5"/>
</dbReference>
<feature type="coiled-coil region" evidence="3">
    <location>
        <begin position="626"/>
        <end position="671"/>
    </location>
</feature>
<dbReference type="InterPro" id="IPR032771">
    <property type="entry name" value="DUF4527"/>
</dbReference>
<keyword evidence="1 2" id="KW-0728">SH3 domain</keyword>
<feature type="compositionally biased region" description="Basic and acidic residues" evidence="4">
    <location>
        <begin position="218"/>
        <end position="229"/>
    </location>
</feature>
<feature type="coiled-coil region" evidence="3">
    <location>
        <begin position="1396"/>
        <end position="1472"/>
    </location>
</feature>
<feature type="region of interest" description="Disordered" evidence="4">
    <location>
        <begin position="1570"/>
        <end position="1611"/>
    </location>
</feature>
<keyword evidence="3" id="KW-0175">Coiled coil</keyword>
<evidence type="ECO:0000259" key="5">
    <source>
        <dbReference type="PROSITE" id="PS50002"/>
    </source>
</evidence>
<protein>
    <submittedName>
        <fullName evidence="7">Rootletin isoform X1</fullName>
    </submittedName>
</protein>
<feature type="region of interest" description="Disordered" evidence="4">
    <location>
        <begin position="818"/>
        <end position="890"/>
    </location>
</feature>
<feature type="compositionally biased region" description="Polar residues" evidence="4">
    <location>
        <begin position="1786"/>
        <end position="1797"/>
    </location>
</feature>
<feature type="domain" description="SH3" evidence="5">
    <location>
        <begin position="1617"/>
        <end position="1683"/>
    </location>
</feature>
<evidence type="ECO:0000313" key="7">
    <source>
        <dbReference type="RefSeq" id="XP_014068022.2"/>
    </source>
</evidence>
<dbReference type="InterPro" id="IPR036028">
    <property type="entry name" value="SH3-like_dom_sf"/>
</dbReference>
<proteinExistence type="predicted"/>
<reference evidence="7" key="1">
    <citation type="submission" date="2025-08" db="UniProtKB">
        <authorList>
            <consortium name="RefSeq"/>
        </authorList>
    </citation>
    <scope>IDENTIFICATION</scope>
</reference>
<dbReference type="InterPro" id="IPR013783">
    <property type="entry name" value="Ig-like_fold"/>
</dbReference>
<dbReference type="Gene3D" id="2.60.40.10">
    <property type="entry name" value="Immunoglobulins"/>
    <property type="match status" value="1"/>
</dbReference>
<dbReference type="SUPFAM" id="SSF58104">
    <property type="entry name" value="Methyl-accepting chemotaxis protein (MCP) signaling domain"/>
    <property type="match status" value="1"/>
</dbReference>
<feature type="coiled-coil region" evidence="3">
    <location>
        <begin position="288"/>
        <end position="367"/>
    </location>
</feature>
<dbReference type="Pfam" id="PF15030">
    <property type="entry name" value="DUF4527"/>
    <property type="match status" value="1"/>
</dbReference>
<dbReference type="Pfam" id="PF25523">
    <property type="entry name" value="Ig_RIMBP2"/>
    <property type="match status" value="1"/>
</dbReference>
<dbReference type="InterPro" id="IPR057884">
    <property type="entry name" value="FN3_RIM-BP1/2/3"/>
</dbReference>
<evidence type="ECO:0000256" key="3">
    <source>
        <dbReference type="SAM" id="Coils"/>
    </source>
</evidence>
<dbReference type="Proteomes" id="UP001652741">
    <property type="component" value="Chromosome ssa09"/>
</dbReference>
<feature type="compositionally biased region" description="Low complexity" evidence="4">
    <location>
        <begin position="1735"/>
        <end position="1749"/>
    </location>
</feature>
<dbReference type="SMART" id="SM00326">
    <property type="entry name" value="SH3"/>
    <property type="match status" value="2"/>
</dbReference>
<dbReference type="Pfam" id="PF07653">
    <property type="entry name" value="SH3_2"/>
    <property type="match status" value="1"/>
</dbReference>
<dbReference type="GeneID" id="106611898"/>
<feature type="coiled-coil region" evidence="3">
    <location>
        <begin position="62"/>
        <end position="113"/>
    </location>
</feature>
<dbReference type="KEGG" id="sasa:106611898"/>
<feature type="compositionally biased region" description="Basic and acidic residues" evidence="4">
    <location>
        <begin position="2142"/>
        <end position="2155"/>
    </location>
</feature>
<sequence>MEGNMITTAGTGTGADSVTMVTGPTGTPDLQVLTHRVKLLEHSLRDNVSSFTESESALHNRIRELEVSEQSLLQKVEDLTANSVLHCPSMLQRQRLDERLHTLREEVRSMSQEKERGDRVWRERLRRCQAQLRAKEEEMGRQSQYFEHFKSQLHHKLDLARDREQGLQTRLHQLERQVLEMNVSAATYIVPVNTASTNSVTAANVNPIIVPTSGQQRTETERLPHPREEGEGEEEDGEEKTQRRHYGQQLQQKQGADDREIEGEREGEEEGESLGGEARLRSFILSLQEDLRGLLEREEQELAEQRGLMEQLQEAQENNHFLSCTLEEMRTVVHRLKLTESSLMEEVEELQEENQRLCQRLSHTLRQTNHSLGSTDPSPVSTPSLATSLTNAPGLSQPVPCSVDNTDPVKMIPGQSSLDTPPSAHHHGATERSQENSTLPLPQPDLLNLSGHRSQNPCLISLGTKSIEGLGELTLRDWCPGPGGVPSLNLEEGTSEETEALREAYRSMGGDMDSLRDHRDQLESTLRHTQDQLHRVTEENAQLKCKLRAQGETGACEVEQGSSLVGESMTNVQENKVPTPNLIPQGSRELTATPYQNDTILALAQDDLSLYALAQDDLALALNQENRALGRRIQELLAHIERQEGESERELVQLRLQVSLLERESTRLEQENQEQGGLITELTRKTEDDLNTIIELQERRVESSQLGLQQEDRLTTESTCRLRENRDELIGYLSDLKEEREQVSLSLSSQTEEKHQLTRSMWVLKEERDQIHKSLCSLKEEKEQLTRSLCGLKDERDKVMRSMCGLKEGRDQLVQSMSGLQEERHQPVQSMSGLQEERDQLVQSMSGLQEERHQPVQSMSGLQEERDQPVQSMSGLQEERDQLVQSMSGLQEERDQLVQSMSGLQEERDQLVQSMSGLQEERDQLVQSVTGLQEERDQLVQSMSGLQEERDQLVQSMSGLQEERDQPVQSMSGLQEERDQPVQSMSGLQEEKDQLVQSMSGLQEERDQLVQSMSGLQEERDQLVQSMSGLQEERDQLVQSVTGLQEERDQLVQSMSGLQEERDQLVQSVTGLQEERDQLVQSMSGLQEERDQLVQSMSGLQEERDQLVQSMSRLQEERDKLLQSLFSQKDERDQLMQSMCGLKGQRDQLTQTLSRLEQERDKLSSLSLQTRKRYQVDQFVSDLKEEKEQLVQSMDVLREQREQLTEERDQLQMDVATLRNQLLLQGRSHNQQPSENHVGKATRTEVVATERGGQMPKTHDDGDVTHRCLATVYSYKTIRLAQSAQDHLGEKEGTDVEQSGLMREIESLGLELRSSREVLKKTQSEAQRWYRELGVSEVRREEAEKRAGKAANKVKRAVQAANEVKRVVQAANEVKRAVQAANEVKRVVQAANEVGMREETKEVEEMKRENHTLRAELGEVKSRLVGLEREKTDAHSLRIKIEEKFSLLQAELKAKSVALKELSSEYTSLKREQGSREDWSNTLTLLRVRYDDIRAKYNVLLRKSQTDQDIAPLKAKLSCLVGKCQQRNSLLVQLMRALRRYGCLDYNLTQEAEDLLNDTALQDYASTFTPPSTAALQENTPLLPPAASERPERSQTSAAASTAQELSKAVSEGSRREHFRVCVATADYCPSPNMPHTLLPMLPLSAGESVQVTGLPDRRGMYHAEVKGKSGLVPARFLEENGRPLILTSPSPERCASLTRKLTSPGKIINLHQQLQNTLSNSYQVFPSKTSPQVYSSPPSGQGYSPGYPNHNPSAPNRPKHTLVATTPIITTTSLLSTTAPTKTTSDGATSPKQTPNRAHPTTNPPVHTTTTTTALSSGKEPLSKTVSIAATSNVTTPVNTPPTAVAQTAKAQTTTALWNTAPTKSAPSTITAGTTAPTKMAPITTALSLAELSRLPDEDHCIKKPLAILQPEQAKPTKPRAIPEPPAEVGSVEVLRTVGQSSLMIGWERPPLDELGCSNGTFVYGYMICVEGEFHKSVMSSACTKCILENLDLSGPVHISVQTLGSNGLYAEKVLLIYRGKHTQFRTDHTRVNTASAAPCTDPAYLDCRTPPTHRHSGSTQPFVAIYNYNPLKDSPNLHPSRELALREGDTVILLGNPRNDGFCQAEVNGRRGLAPVALLEEVPVPDRHVSPAPPQSSPERGPDDRPLRLPIRERTRWAAVTVNQ</sequence>
<feature type="region of interest" description="Disordered" evidence="4">
    <location>
        <begin position="1724"/>
        <end position="1823"/>
    </location>
</feature>
<feature type="region of interest" description="Disordered" evidence="4">
    <location>
        <begin position="956"/>
        <end position="989"/>
    </location>
</feature>
<dbReference type="PANTHER" id="PTHR36866:SF1">
    <property type="entry name" value="GENE 1043-RELATED"/>
    <property type="match status" value="1"/>
</dbReference>
<dbReference type="RefSeq" id="XP_014068022.2">
    <property type="nucleotide sequence ID" value="XM_014212547.2"/>
</dbReference>
<feature type="region of interest" description="Disordered" evidence="4">
    <location>
        <begin position="368"/>
        <end position="450"/>
    </location>
</feature>
<feature type="coiled-coil region" evidence="3">
    <location>
        <begin position="512"/>
        <end position="546"/>
    </location>
</feature>
<feature type="compositionally biased region" description="Low complexity" evidence="4">
    <location>
        <begin position="1801"/>
        <end position="1814"/>
    </location>
</feature>
<evidence type="ECO:0000313" key="6">
    <source>
        <dbReference type="Proteomes" id="UP001652741"/>
    </source>
</evidence>
<accession>A0A1S3SUL0</accession>
<dbReference type="SUPFAM" id="SSF50044">
    <property type="entry name" value="SH3-domain"/>
    <property type="match status" value="2"/>
</dbReference>
<dbReference type="Gene3D" id="2.30.30.40">
    <property type="entry name" value="SH3 Domains"/>
    <property type="match status" value="2"/>
</dbReference>
<feature type="coiled-coil region" evidence="3">
    <location>
        <begin position="733"/>
        <end position="784"/>
    </location>
</feature>
<feature type="compositionally biased region" description="Polar residues" evidence="4">
    <location>
        <begin position="368"/>
        <end position="394"/>
    </location>
</feature>